<dbReference type="PROSITE" id="PS50853">
    <property type="entry name" value="FN3"/>
    <property type="match status" value="2"/>
</dbReference>
<dbReference type="Proteomes" id="UP000699691">
    <property type="component" value="Unassembled WGS sequence"/>
</dbReference>
<dbReference type="Gene3D" id="2.60.40.10">
    <property type="entry name" value="Immunoglobulins"/>
    <property type="match status" value="1"/>
</dbReference>
<dbReference type="InterPro" id="IPR008963">
    <property type="entry name" value="Purple_acid_Pase-like_N"/>
</dbReference>
<dbReference type="EMBL" id="JAGQKY010000167">
    <property type="protein sequence ID" value="MCA9397851.1"/>
    <property type="molecule type" value="Genomic_DNA"/>
</dbReference>
<protein>
    <submittedName>
        <fullName evidence="2">Fibronectin type III domain-containing protein</fullName>
    </submittedName>
</protein>
<dbReference type="InterPro" id="IPR036116">
    <property type="entry name" value="FN3_sf"/>
</dbReference>
<name>A0A955LX63_UNCKA</name>
<evidence type="ECO:0000313" key="3">
    <source>
        <dbReference type="Proteomes" id="UP000699691"/>
    </source>
</evidence>
<dbReference type="SUPFAM" id="SSF49363">
    <property type="entry name" value="Purple acid phosphatase, N-terminal domain"/>
    <property type="match status" value="1"/>
</dbReference>
<dbReference type="InterPro" id="IPR013783">
    <property type="entry name" value="Ig-like_fold"/>
</dbReference>
<dbReference type="SUPFAM" id="SSF49265">
    <property type="entry name" value="Fibronectin type III"/>
    <property type="match status" value="1"/>
</dbReference>
<dbReference type="Gene3D" id="2.60.40.380">
    <property type="entry name" value="Purple acid phosphatase-like, N-terminal"/>
    <property type="match status" value="2"/>
</dbReference>
<evidence type="ECO:0000313" key="2">
    <source>
        <dbReference type="EMBL" id="MCA9397851.1"/>
    </source>
</evidence>
<feature type="domain" description="Fibronectin type-III" evidence="1">
    <location>
        <begin position="55"/>
        <end position="150"/>
    </location>
</feature>
<proteinExistence type="predicted"/>
<feature type="domain" description="Fibronectin type-III" evidence="1">
    <location>
        <begin position="152"/>
        <end position="246"/>
    </location>
</feature>
<dbReference type="InterPro" id="IPR003961">
    <property type="entry name" value="FN3_dom"/>
</dbReference>
<dbReference type="SMART" id="SM00060">
    <property type="entry name" value="FN3"/>
    <property type="match status" value="3"/>
</dbReference>
<evidence type="ECO:0000259" key="1">
    <source>
        <dbReference type="PROSITE" id="PS50853"/>
    </source>
</evidence>
<gene>
    <name evidence="2" type="ORF">KC573_03400</name>
</gene>
<sequence>NSGSYFEEEPSNSEQVIDHTIALNNLEPGTTYYYVAKWTDEDGNTGVSEEKSFTTQQAPTVKNVSVPTIGLTNAVIRFTSTNATKVKIYYGPTTAFGGAQEVITSPTESTYTAIIDNLFDGTTYSYKLNTFDSDGYEYEGTILDFTTIPRPEITNVRLQQVTGTAQPSVLLTWESNTSISSVARYYPENAPESAVNKVDVERVAGKHRMLLSGLLPQTAYTLVISGEDALGNQAQSDIQTFTTATDTRPPLLSNLQVNSSIVNTDGSDQVSAQITISWDTDEPTSSQVEFGEGTGTTYAQSTQEDTNLTFNHLVVISGLSPSKVYHLRAISNDAAGNSGTSIDTVTITPKATDNALDLVIQNLQQIFGFLVN</sequence>
<organism evidence="2 3">
    <name type="scientific">candidate division WWE3 bacterium</name>
    <dbReference type="NCBI Taxonomy" id="2053526"/>
    <lineage>
        <taxon>Bacteria</taxon>
        <taxon>Katanobacteria</taxon>
    </lineage>
</organism>
<reference evidence="2" key="1">
    <citation type="submission" date="2020-04" db="EMBL/GenBank/DDBJ databases">
        <authorList>
            <person name="Zhang T."/>
        </authorList>
    </citation>
    <scope>NUCLEOTIDE SEQUENCE</scope>
    <source>
        <strain evidence="2">HKST-UBA02</strain>
    </source>
</reference>
<accession>A0A955LX63</accession>
<reference evidence="2" key="2">
    <citation type="journal article" date="2021" name="Microbiome">
        <title>Successional dynamics and alternative stable states in a saline activated sludge microbial community over 9 years.</title>
        <authorList>
            <person name="Wang Y."/>
            <person name="Ye J."/>
            <person name="Ju F."/>
            <person name="Liu L."/>
            <person name="Boyd J.A."/>
            <person name="Deng Y."/>
            <person name="Parks D.H."/>
            <person name="Jiang X."/>
            <person name="Yin X."/>
            <person name="Woodcroft B.J."/>
            <person name="Tyson G.W."/>
            <person name="Hugenholtz P."/>
            <person name="Polz M.F."/>
            <person name="Zhang T."/>
        </authorList>
    </citation>
    <scope>NUCLEOTIDE SEQUENCE</scope>
    <source>
        <strain evidence="2">HKST-UBA02</strain>
    </source>
</reference>
<dbReference type="GO" id="GO:0003993">
    <property type="term" value="F:acid phosphatase activity"/>
    <property type="evidence" value="ECO:0007669"/>
    <property type="project" value="InterPro"/>
</dbReference>
<dbReference type="GO" id="GO:0046872">
    <property type="term" value="F:metal ion binding"/>
    <property type="evidence" value="ECO:0007669"/>
    <property type="project" value="InterPro"/>
</dbReference>
<dbReference type="AlphaFoldDB" id="A0A955LX63"/>
<comment type="caution">
    <text evidence="2">The sequence shown here is derived from an EMBL/GenBank/DDBJ whole genome shotgun (WGS) entry which is preliminary data.</text>
</comment>
<feature type="non-terminal residue" evidence="2">
    <location>
        <position position="1"/>
    </location>
</feature>